<protein>
    <recommendedName>
        <fullName evidence="4">Transposase IS4-like domain-containing protein</fullName>
    </recommendedName>
</protein>
<dbReference type="Proteomes" id="UP001589710">
    <property type="component" value="Unassembled WGS sequence"/>
</dbReference>
<sequence>MVRLAKLRWRIEHDYRELKTPWDSTTSKDARSPAGTGTSPS</sequence>
<feature type="compositionally biased region" description="Basic and acidic residues" evidence="1">
    <location>
        <begin position="20"/>
        <end position="31"/>
    </location>
</feature>
<organism evidence="2 3">
    <name type="scientific">Streptomyces yanii</name>
    <dbReference type="NCBI Taxonomy" id="78510"/>
    <lineage>
        <taxon>Bacteria</taxon>
        <taxon>Bacillati</taxon>
        <taxon>Actinomycetota</taxon>
        <taxon>Actinomycetes</taxon>
        <taxon>Kitasatosporales</taxon>
        <taxon>Streptomycetaceae</taxon>
        <taxon>Streptomyces</taxon>
    </lineage>
</organism>
<dbReference type="RefSeq" id="WP_386144352.1">
    <property type="nucleotide sequence ID" value="NZ_JBHMCG010000102.1"/>
</dbReference>
<dbReference type="EMBL" id="JBHMCG010000102">
    <property type="protein sequence ID" value="MFB9575457.1"/>
    <property type="molecule type" value="Genomic_DNA"/>
</dbReference>
<accession>A0ABV5RC72</accession>
<keyword evidence="3" id="KW-1185">Reference proteome</keyword>
<reference evidence="2 3" key="1">
    <citation type="submission" date="2024-09" db="EMBL/GenBank/DDBJ databases">
        <authorList>
            <person name="Sun Q."/>
            <person name="Mori K."/>
        </authorList>
    </citation>
    <scope>NUCLEOTIDE SEQUENCE [LARGE SCALE GENOMIC DNA]</scope>
    <source>
        <strain evidence="2 3">JCM 3331</strain>
    </source>
</reference>
<feature type="region of interest" description="Disordered" evidence="1">
    <location>
        <begin position="20"/>
        <end position="41"/>
    </location>
</feature>
<evidence type="ECO:0008006" key="4">
    <source>
        <dbReference type="Google" id="ProtNLM"/>
    </source>
</evidence>
<evidence type="ECO:0000313" key="3">
    <source>
        <dbReference type="Proteomes" id="UP001589710"/>
    </source>
</evidence>
<evidence type="ECO:0000256" key="1">
    <source>
        <dbReference type="SAM" id="MobiDB-lite"/>
    </source>
</evidence>
<comment type="caution">
    <text evidence="2">The sequence shown here is derived from an EMBL/GenBank/DDBJ whole genome shotgun (WGS) entry which is preliminary data.</text>
</comment>
<proteinExistence type="predicted"/>
<gene>
    <name evidence="2" type="ORF">ACFFTL_24995</name>
</gene>
<evidence type="ECO:0000313" key="2">
    <source>
        <dbReference type="EMBL" id="MFB9575457.1"/>
    </source>
</evidence>
<name>A0ABV5RC72_9ACTN</name>